<dbReference type="GeneID" id="107895802"/>
<sequence length="194" mass="22740">MHMYIDCRQLNKLTIKNKYPLSRIDELFDQFRGASVFSNINLRSGYHQLKVKETDVYKTTFRTRYNHYEFLVMPFGLTNAPAAFIDLMNQILKEKQLYAKFSKWYYRRFVEGFSLIAASLTKLLHKGANVVDDALSCKAITNLRVMFARLSLFDDGTLLAEHQVKPRWIEQIKGKQLKDESLGSRFRQIENGKL</sequence>
<dbReference type="PaxDb" id="3635-A0A1U8IE93"/>
<dbReference type="PANTHER" id="PTHR24559:SF447">
    <property type="entry name" value="RNA-DIRECTED DNA POLYMERASE HOMOLOG"/>
    <property type="match status" value="1"/>
</dbReference>
<feature type="domain" description="Reverse transcriptase" evidence="1">
    <location>
        <begin position="3"/>
        <end position="105"/>
    </location>
</feature>
<dbReference type="Gene3D" id="3.10.10.10">
    <property type="entry name" value="HIV Type 1 Reverse Transcriptase, subunit A, domain 1"/>
    <property type="match status" value="1"/>
</dbReference>
<reference evidence="2" key="1">
    <citation type="journal article" date="2020" name="Nat. Genet.">
        <title>Genomic diversifications of five Gossypium allopolyploid species and their impact on cotton improvement.</title>
        <authorList>
            <person name="Chen Z.J."/>
            <person name="Sreedasyam A."/>
            <person name="Ando A."/>
            <person name="Song Q."/>
            <person name="De Santiago L.M."/>
            <person name="Hulse-Kemp A.M."/>
            <person name="Ding M."/>
            <person name="Ye W."/>
            <person name="Kirkbride R.C."/>
            <person name="Jenkins J."/>
            <person name="Plott C."/>
            <person name="Lovell J."/>
            <person name="Lin Y.M."/>
            <person name="Vaughn R."/>
            <person name="Liu B."/>
            <person name="Simpson S."/>
            <person name="Scheffler B.E."/>
            <person name="Wen L."/>
            <person name="Saski C.A."/>
            <person name="Grover C.E."/>
            <person name="Hu G."/>
            <person name="Conover J.L."/>
            <person name="Carlson J.W."/>
            <person name="Shu S."/>
            <person name="Boston L.B."/>
            <person name="Williams M."/>
            <person name="Peterson D.G."/>
            <person name="McGee K."/>
            <person name="Jones D.C."/>
            <person name="Wendel J.F."/>
            <person name="Stelly D.M."/>
            <person name="Grimwood J."/>
            <person name="Schmutz J."/>
        </authorList>
    </citation>
    <scope>NUCLEOTIDE SEQUENCE [LARGE SCALE GENOMIC DNA]</scope>
    <source>
        <strain evidence="2">cv. TM-1</strain>
    </source>
</reference>
<keyword evidence="2" id="KW-1185">Reference proteome</keyword>
<dbReference type="Gene3D" id="3.30.70.270">
    <property type="match status" value="1"/>
</dbReference>
<dbReference type="Pfam" id="PF00078">
    <property type="entry name" value="RVT_1"/>
    <property type="match status" value="1"/>
</dbReference>
<evidence type="ECO:0000313" key="3">
    <source>
        <dbReference type="RefSeq" id="XP_016676515.1"/>
    </source>
</evidence>
<gene>
    <name evidence="3" type="primary">LOC107895802</name>
</gene>
<dbReference type="PANTHER" id="PTHR24559">
    <property type="entry name" value="TRANSPOSON TY3-I GAG-POL POLYPROTEIN"/>
    <property type="match status" value="1"/>
</dbReference>
<dbReference type="SMR" id="A0A1U8IE93"/>
<dbReference type="InterPro" id="IPR000477">
    <property type="entry name" value="RT_dom"/>
</dbReference>
<name>A0A1U8IE93_GOSHI</name>
<protein>
    <recommendedName>
        <fullName evidence="1">Reverse transcriptase domain-containing protein</fullName>
    </recommendedName>
</protein>
<accession>A0A1U8IE93</accession>
<dbReference type="SUPFAM" id="SSF56672">
    <property type="entry name" value="DNA/RNA polymerases"/>
    <property type="match status" value="1"/>
</dbReference>
<proteinExistence type="predicted"/>
<reference evidence="3" key="2">
    <citation type="submission" date="2025-08" db="UniProtKB">
        <authorList>
            <consortium name="RefSeq"/>
        </authorList>
    </citation>
    <scope>IDENTIFICATION</scope>
</reference>
<dbReference type="KEGG" id="ghi:107895802"/>
<dbReference type="Proteomes" id="UP000818029">
    <property type="component" value="Chromosome A10"/>
</dbReference>
<dbReference type="InterPro" id="IPR043502">
    <property type="entry name" value="DNA/RNA_pol_sf"/>
</dbReference>
<evidence type="ECO:0000313" key="2">
    <source>
        <dbReference type="Proteomes" id="UP000818029"/>
    </source>
</evidence>
<dbReference type="InterPro" id="IPR043128">
    <property type="entry name" value="Rev_trsase/Diguanyl_cyclase"/>
</dbReference>
<dbReference type="CDD" id="cd01647">
    <property type="entry name" value="RT_LTR"/>
    <property type="match status" value="1"/>
</dbReference>
<evidence type="ECO:0000259" key="1">
    <source>
        <dbReference type="Pfam" id="PF00078"/>
    </source>
</evidence>
<dbReference type="RefSeq" id="XP_016676515.1">
    <property type="nucleotide sequence ID" value="XM_016821026.1"/>
</dbReference>
<dbReference type="OrthoDB" id="2431547at2759"/>
<dbReference type="AlphaFoldDB" id="A0A1U8IE93"/>
<dbReference type="InterPro" id="IPR053134">
    <property type="entry name" value="RNA-dir_DNA_polymerase"/>
</dbReference>
<organism evidence="2 3">
    <name type="scientific">Gossypium hirsutum</name>
    <name type="common">Upland cotton</name>
    <name type="synonym">Gossypium mexicanum</name>
    <dbReference type="NCBI Taxonomy" id="3635"/>
    <lineage>
        <taxon>Eukaryota</taxon>
        <taxon>Viridiplantae</taxon>
        <taxon>Streptophyta</taxon>
        <taxon>Embryophyta</taxon>
        <taxon>Tracheophyta</taxon>
        <taxon>Spermatophyta</taxon>
        <taxon>Magnoliopsida</taxon>
        <taxon>eudicotyledons</taxon>
        <taxon>Gunneridae</taxon>
        <taxon>Pentapetalae</taxon>
        <taxon>rosids</taxon>
        <taxon>malvids</taxon>
        <taxon>Malvales</taxon>
        <taxon>Malvaceae</taxon>
        <taxon>Malvoideae</taxon>
        <taxon>Gossypium</taxon>
    </lineage>
</organism>
<dbReference type="STRING" id="3635.A0A1U8IE93"/>